<gene>
    <name evidence="6" type="ORF">ACFP3V_27910</name>
</gene>
<feature type="chain" id="PRO_5046085933" evidence="5">
    <location>
        <begin position="41"/>
        <end position="416"/>
    </location>
</feature>
<comment type="caution">
    <text evidence="6">The sequence shown here is derived from an EMBL/GenBank/DDBJ whole genome shotgun (WGS) entry which is preliminary data.</text>
</comment>
<name>A0ABW1GAI5_9ACTN</name>
<feature type="region of interest" description="Disordered" evidence="4">
    <location>
        <begin position="44"/>
        <end position="64"/>
    </location>
</feature>
<accession>A0ABW1GAI5</accession>
<dbReference type="Proteomes" id="UP001596174">
    <property type="component" value="Unassembled WGS sequence"/>
</dbReference>
<evidence type="ECO:0000313" key="7">
    <source>
        <dbReference type="Proteomes" id="UP001596174"/>
    </source>
</evidence>
<evidence type="ECO:0000256" key="3">
    <source>
        <dbReference type="ARBA" id="ARBA00023098"/>
    </source>
</evidence>
<proteinExistence type="predicted"/>
<dbReference type="RefSeq" id="WP_380589221.1">
    <property type="nucleotide sequence ID" value="NZ_JBHSQJ010000143.1"/>
</dbReference>
<evidence type="ECO:0000256" key="5">
    <source>
        <dbReference type="SAM" id="SignalP"/>
    </source>
</evidence>
<protein>
    <submittedName>
        <fullName evidence="6">Alpha/beta hydrolase family protein</fullName>
    </submittedName>
</protein>
<sequence length="416" mass="44634">MTTTPLSRRSSTLTRRRMLGAALAAGAAVPLAGAAAPAWAAPRSADLAGPSAPAPARLTLPAPTGPYPVGQVPLHLIDRSRPDALAGPGHFRELMATVWYPARDVRDLGRYPLAPWMPPGALESFLSDVGFSALADRAPLTSARVGAPVRRTGRRLPVLVYSHGAHSHQGDHTIIVQELASHGYAVVTIAHQYDTYTVYPDGRIAVPSQDLSAPTLPGDFAKDLRFVLDCVEQLAGGSNPDADRRQLPHGLLGALDPHRTGAFGWSKGGTATACAALADERIRAGLSLDGPMQMNPPLTGTLDRPFMMMTAVFTRAQDPQAARFWADLRGWRLNIEAQGAVHSSYGDEEALMPQVAKLFGWSGEQLQGWIGTLDATQGVRIQQAYPLAFFDEHLRHHHRHLLDGPSPAFPAVTFVP</sequence>
<keyword evidence="2" id="KW-0442">Lipid degradation</keyword>
<evidence type="ECO:0000256" key="1">
    <source>
        <dbReference type="ARBA" id="ARBA00022801"/>
    </source>
</evidence>
<evidence type="ECO:0000256" key="4">
    <source>
        <dbReference type="SAM" id="MobiDB-lite"/>
    </source>
</evidence>
<dbReference type="InterPro" id="IPR006311">
    <property type="entry name" value="TAT_signal"/>
</dbReference>
<keyword evidence="5" id="KW-0732">Signal</keyword>
<evidence type="ECO:0000256" key="2">
    <source>
        <dbReference type="ARBA" id="ARBA00022963"/>
    </source>
</evidence>
<dbReference type="Gene3D" id="3.40.50.1820">
    <property type="entry name" value="alpha/beta hydrolase"/>
    <property type="match status" value="1"/>
</dbReference>
<dbReference type="PANTHER" id="PTHR10272">
    <property type="entry name" value="PLATELET-ACTIVATING FACTOR ACETYLHYDROLASE"/>
    <property type="match status" value="1"/>
</dbReference>
<keyword evidence="3" id="KW-0443">Lipid metabolism</keyword>
<dbReference type="GO" id="GO:0016787">
    <property type="term" value="F:hydrolase activity"/>
    <property type="evidence" value="ECO:0007669"/>
    <property type="project" value="UniProtKB-KW"/>
</dbReference>
<keyword evidence="1 6" id="KW-0378">Hydrolase</keyword>
<feature type="signal peptide" evidence="5">
    <location>
        <begin position="1"/>
        <end position="40"/>
    </location>
</feature>
<dbReference type="PROSITE" id="PS51318">
    <property type="entry name" value="TAT"/>
    <property type="match status" value="1"/>
</dbReference>
<dbReference type="EMBL" id="JBHSQJ010000143">
    <property type="protein sequence ID" value="MFC5911018.1"/>
    <property type="molecule type" value="Genomic_DNA"/>
</dbReference>
<reference evidence="7" key="1">
    <citation type="journal article" date="2019" name="Int. J. Syst. Evol. Microbiol.">
        <title>The Global Catalogue of Microorganisms (GCM) 10K type strain sequencing project: providing services to taxonomists for standard genome sequencing and annotation.</title>
        <authorList>
            <consortium name="The Broad Institute Genomics Platform"/>
            <consortium name="The Broad Institute Genome Sequencing Center for Infectious Disease"/>
            <person name="Wu L."/>
            <person name="Ma J."/>
        </authorList>
    </citation>
    <scope>NUCLEOTIDE SEQUENCE [LARGE SCALE GENOMIC DNA]</scope>
    <source>
        <strain evidence="7">JCM 4816</strain>
    </source>
</reference>
<dbReference type="Pfam" id="PF03403">
    <property type="entry name" value="PAF-AH_p_II"/>
    <property type="match status" value="1"/>
</dbReference>
<dbReference type="SUPFAM" id="SSF53474">
    <property type="entry name" value="alpha/beta-Hydrolases"/>
    <property type="match status" value="1"/>
</dbReference>
<dbReference type="PANTHER" id="PTHR10272:SF0">
    <property type="entry name" value="PLATELET-ACTIVATING FACTOR ACETYLHYDROLASE"/>
    <property type="match status" value="1"/>
</dbReference>
<feature type="compositionally biased region" description="Low complexity" evidence="4">
    <location>
        <begin position="44"/>
        <end position="62"/>
    </location>
</feature>
<dbReference type="InterPro" id="IPR029058">
    <property type="entry name" value="AB_hydrolase_fold"/>
</dbReference>
<keyword evidence="7" id="KW-1185">Reference proteome</keyword>
<organism evidence="6 7">
    <name type="scientific">Streptacidiphilus monticola</name>
    <dbReference type="NCBI Taxonomy" id="2161674"/>
    <lineage>
        <taxon>Bacteria</taxon>
        <taxon>Bacillati</taxon>
        <taxon>Actinomycetota</taxon>
        <taxon>Actinomycetes</taxon>
        <taxon>Kitasatosporales</taxon>
        <taxon>Streptomycetaceae</taxon>
        <taxon>Streptacidiphilus</taxon>
    </lineage>
</organism>
<evidence type="ECO:0000313" key="6">
    <source>
        <dbReference type="EMBL" id="MFC5911018.1"/>
    </source>
</evidence>